<organism evidence="2 3">
    <name type="scientific">Sphingobium naphthae</name>
    <dbReference type="NCBI Taxonomy" id="1886786"/>
    <lineage>
        <taxon>Bacteria</taxon>
        <taxon>Pseudomonadati</taxon>
        <taxon>Pseudomonadota</taxon>
        <taxon>Alphaproteobacteria</taxon>
        <taxon>Sphingomonadales</taxon>
        <taxon>Sphingomonadaceae</taxon>
        <taxon>Sphingobium</taxon>
    </lineage>
</organism>
<evidence type="ECO:0008006" key="4">
    <source>
        <dbReference type="Google" id="ProtNLM"/>
    </source>
</evidence>
<feature type="signal peptide" evidence="1">
    <location>
        <begin position="1"/>
        <end position="27"/>
    </location>
</feature>
<keyword evidence="1" id="KW-0732">Signal</keyword>
<keyword evidence="3" id="KW-1185">Reference proteome</keyword>
<feature type="chain" id="PRO_5045921306" description="Lipoprotein" evidence="1">
    <location>
        <begin position="28"/>
        <end position="160"/>
    </location>
</feature>
<dbReference type="RefSeq" id="WP_317515342.1">
    <property type="nucleotide sequence ID" value="NZ_JAPTHD010000001.1"/>
</dbReference>
<reference evidence="3" key="1">
    <citation type="journal article" date="2022" name="J Environ Chem Eng">
        <title>Biodegradation of petroleum oil using a constructed nonpathogenic and heavy metal-tolerant bacterial consortium isolated from marine sponges.</title>
        <authorList>
            <person name="Dechsakulwatana C."/>
            <person name="Rungsihiranrut A."/>
            <person name="Muangchinda C."/>
            <person name="Ningthoujam R."/>
            <person name="Klankeo P."/>
            <person name="Pinyakong O."/>
        </authorList>
    </citation>
    <scope>NUCLEOTIDE SEQUENCE [LARGE SCALE GENOMIC DNA]</scope>
    <source>
        <strain evidence="3">MO2-4</strain>
    </source>
</reference>
<sequence length="160" mass="17028">MMMRLPFFPWAAASAAAALLASGCAKQADEANAGNQATATAPETMIENIAEPDALGAGEAPADRLPTDDWVGRWTGPEGLFLDIQPSPDGERGHYAISNKDNLDRQGDYSGIAEGSTIRFVRDGKDLSIRPGTGAETGFKWLAEKENCLIVVPGQEGYCR</sequence>
<comment type="caution">
    <text evidence="2">The sequence shown here is derived from an EMBL/GenBank/DDBJ whole genome shotgun (WGS) entry which is preliminary data.</text>
</comment>
<accession>A0ABU3ZRD8</accession>
<dbReference type="EMBL" id="JAPTHD010000001">
    <property type="protein sequence ID" value="MDV5822027.1"/>
    <property type="molecule type" value="Genomic_DNA"/>
</dbReference>
<gene>
    <name evidence="2" type="ORF">O0R41_00210</name>
</gene>
<proteinExistence type="predicted"/>
<evidence type="ECO:0000313" key="3">
    <source>
        <dbReference type="Proteomes" id="UP001185984"/>
    </source>
</evidence>
<evidence type="ECO:0000313" key="2">
    <source>
        <dbReference type="EMBL" id="MDV5822027.1"/>
    </source>
</evidence>
<protein>
    <recommendedName>
        <fullName evidence="4">Lipoprotein</fullName>
    </recommendedName>
</protein>
<evidence type="ECO:0000256" key="1">
    <source>
        <dbReference type="SAM" id="SignalP"/>
    </source>
</evidence>
<dbReference type="PROSITE" id="PS51257">
    <property type="entry name" value="PROKAR_LIPOPROTEIN"/>
    <property type="match status" value="1"/>
</dbReference>
<dbReference type="Proteomes" id="UP001185984">
    <property type="component" value="Unassembled WGS sequence"/>
</dbReference>
<name>A0ABU3ZRD8_9SPHN</name>